<dbReference type="InterPro" id="IPR006816">
    <property type="entry name" value="ELMO_dom"/>
</dbReference>
<feature type="domain" description="ELMO" evidence="1">
    <location>
        <begin position="42"/>
        <end position="210"/>
    </location>
</feature>
<dbReference type="PANTHER" id="PTHR12771:SF56">
    <property type="entry name" value="CED-12"/>
    <property type="match status" value="1"/>
</dbReference>
<organism evidence="2 3">
    <name type="scientific">Chrysophaeum taylorii</name>
    <dbReference type="NCBI Taxonomy" id="2483200"/>
    <lineage>
        <taxon>Eukaryota</taxon>
        <taxon>Sar</taxon>
        <taxon>Stramenopiles</taxon>
        <taxon>Ochrophyta</taxon>
        <taxon>Pelagophyceae</taxon>
        <taxon>Pelagomonadales</taxon>
        <taxon>Pelagomonadaceae</taxon>
        <taxon>Chrysophaeum</taxon>
    </lineage>
</organism>
<dbReference type="AlphaFoldDB" id="A0AAD7UIQ4"/>
<proteinExistence type="predicted"/>
<dbReference type="InterPro" id="IPR050868">
    <property type="entry name" value="ELMO_domain-containing"/>
</dbReference>
<protein>
    <recommendedName>
        <fullName evidence="1">ELMO domain-containing protein</fullName>
    </recommendedName>
</protein>
<dbReference type="Pfam" id="PF04727">
    <property type="entry name" value="ELMO_CED12"/>
    <property type="match status" value="1"/>
</dbReference>
<dbReference type="EMBL" id="JAQMWT010000316">
    <property type="protein sequence ID" value="KAJ8605316.1"/>
    <property type="molecule type" value="Genomic_DNA"/>
</dbReference>
<name>A0AAD7UIQ4_9STRA</name>
<comment type="caution">
    <text evidence="2">The sequence shown here is derived from an EMBL/GenBank/DDBJ whole genome shotgun (WGS) entry which is preliminary data.</text>
</comment>
<reference evidence="2" key="1">
    <citation type="submission" date="2023-01" db="EMBL/GenBank/DDBJ databases">
        <title>Metagenome sequencing of chrysophaentin producing Chrysophaeum taylorii.</title>
        <authorList>
            <person name="Davison J."/>
            <person name="Bewley C."/>
        </authorList>
    </citation>
    <scope>NUCLEOTIDE SEQUENCE</scope>
    <source>
        <strain evidence="2">NIES-1699</strain>
    </source>
</reference>
<dbReference type="GO" id="GO:0005886">
    <property type="term" value="C:plasma membrane"/>
    <property type="evidence" value="ECO:0007669"/>
    <property type="project" value="TreeGrafter"/>
</dbReference>
<dbReference type="GO" id="GO:0048870">
    <property type="term" value="P:cell motility"/>
    <property type="evidence" value="ECO:0007669"/>
    <property type="project" value="TreeGrafter"/>
</dbReference>
<dbReference type="PROSITE" id="PS51335">
    <property type="entry name" value="ELMO"/>
    <property type="match status" value="1"/>
</dbReference>
<dbReference type="Proteomes" id="UP001230188">
    <property type="component" value="Unassembled WGS sequence"/>
</dbReference>
<accession>A0AAD7UIQ4</accession>
<evidence type="ECO:0000313" key="3">
    <source>
        <dbReference type="Proteomes" id="UP001230188"/>
    </source>
</evidence>
<evidence type="ECO:0000259" key="1">
    <source>
        <dbReference type="PROSITE" id="PS51335"/>
    </source>
</evidence>
<gene>
    <name evidence="2" type="ORF">CTAYLR_002350</name>
</gene>
<dbReference type="PANTHER" id="PTHR12771">
    <property type="entry name" value="ENGULFMENT AND CELL MOTILITY"/>
    <property type="match status" value="1"/>
</dbReference>
<dbReference type="GO" id="GO:0007015">
    <property type="term" value="P:actin filament organization"/>
    <property type="evidence" value="ECO:0007669"/>
    <property type="project" value="TreeGrafter"/>
</dbReference>
<evidence type="ECO:0000313" key="2">
    <source>
        <dbReference type="EMBL" id="KAJ8605316.1"/>
    </source>
</evidence>
<keyword evidence="3" id="KW-1185">Reference proteome</keyword>
<sequence length="291" mass="32449">MACCLKQQRRRQALRKPTDGENAAIAALVARANTPFSHENPEHLELLKKLWRTFHDNVRGIKKPFAAKSPEWLKIGFQSTDPTSDIRGGGVLAIDNMLAFIVASPDVAIGMAESREATADLATAQYMPWATAGVNLTRLLLEMFGAVGADGRAIDVTSHKLRCWPLVLEFDALYALSFRMLDSTFDEQHGTYLSFPHVKATVRERLERVAKRIGATSVDHLESLLRRRHWANFRNSFALPDRDAIDAARRLALRSHVNSVVSTLQMTKLADITSPICEDGDQKPPPIRAKK</sequence>